<evidence type="ECO:0008006" key="3">
    <source>
        <dbReference type="Google" id="ProtNLM"/>
    </source>
</evidence>
<protein>
    <recommendedName>
        <fullName evidence="3">Ferredoxin</fullName>
    </recommendedName>
</protein>
<proteinExistence type="predicted"/>
<dbReference type="RefSeq" id="WP_163052975.1">
    <property type="nucleotide sequence ID" value="NZ_JAAGLI010000059.1"/>
</dbReference>
<evidence type="ECO:0000313" key="2">
    <source>
        <dbReference type="Proteomes" id="UP000475532"/>
    </source>
</evidence>
<comment type="caution">
    <text evidence="1">The sequence shown here is derived from an EMBL/GenBank/DDBJ whole genome shotgun (WGS) entry which is preliminary data.</text>
</comment>
<accession>A0A6L9Q9P1</accession>
<dbReference type="EMBL" id="JAAGLI010000059">
    <property type="protein sequence ID" value="NEA21323.1"/>
    <property type="molecule type" value="Genomic_DNA"/>
</dbReference>
<evidence type="ECO:0000313" key="1">
    <source>
        <dbReference type="EMBL" id="NEA21323.1"/>
    </source>
</evidence>
<dbReference type="AlphaFoldDB" id="A0A6L9Q9P1"/>
<gene>
    <name evidence="1" type="ORF">G3I70_02255</name>
</gene>
<name>A0A6L9Q9P1_9ACTN</name>
<dbReference type="Proteomes" id="UP000475532">
    <property type="component" value="Unassembled WGS sequence"/>
</dbReference>
<sequence>MQPVDCRACGTRVLVGKNSPPHTSVQWTTDAGATCGEFAPRVAAGEPAARIPHCAALRSSIEYAVAEGLVRIGPEESGPEE</sequence>
<organism evidence="1 2">
    <name type="scientific">Actinomadura bangladeshensis</name>
    <dbReference type="NCBI Taxonomy" id="453573"/>
    <lineage>
        <taxon>Bacteria</taxon>
        <taxon>Bacillati</taxon>
        <taxon>Actinomycetota</taxon>
        <taxon>Actinomycetes</taxon>
        <taxon>Streptosporangiales</taxon>
        <taxon>Thermomonosporaceae</taxon>
        <taxon>Actinomadura</taxon>
    </lineage>
</organism>
<reference evidence="1 2" key="1">
    <citation type="submission" date="2020-01" db="EMBL/GenBank/DDBJ databases">
        <title>Insect and environment-associated Actinomycetes.</title>
        <authorList>
            <person name="Currrie C."/>
            <person name="Chevrette M."/>
            <person name="Carlson C."/>
            <person name="Stubbendieck R."/>
            <person name="Wendt-Pienkowski E."/>
        </authorList>
    </citation>
    <scope>NUCLEOTIDE SEQUENCE [LARGE SCALE GENOMIC DNA]</scope>
    <source>
        <strain evidence="1 2">SID10258</strain>
    </source>
</reference>